<dbReference type="SUPFAM" id="SSF55048">
    <property type="entry name" value="Probable ACP-binding domain of malonyl-CoA ACP transacylase"/>
    <property type="match status" value="1"/>
</dbReference>
<dbReference type="Gene3D" id="3.40.47.10">
    <property type="match status" value="1"/>
</dbReference>
<dbReference type="GO" id="GO:0016746">
    <property type="term" value="F:acyltransferase activity"/>
    <property type="evidence" value="ECO:0007669"/>
    <property type="project" value="UniProtKB-KW"/>
</dbReference>
<dbReference type="InterPro" id="IPR020802">
    <property type="entry name" value="TesA-like"/>
</dbReference>
<keyword evidence="2" id="KW-0597">Phosphoprotein</keyword>
<keyword evidence="8" id="KW-1185">Reference proteome</keyword>
<dbReference type="EMBL" id="JBHSXS010000005">
    <property type="protein sequence ID" value="MFC6880370.1"/>
    <property type="molecule type" value="Genomic_DNA"/>
</dbReference>
<dbReference type="PANTHER" id="PTHR43775:SF37">
    <property type="entry name" value="SI:DKEY-61P9.11"/>
    <property type="match status" value="1"/>
</dbReference>
<gene>
    <name evidence="7" type="ORF">ACFQKB_11420</name>
</gene>
<evidence type="ECO:0000256" key="4">
    <source>
        <dbReference type="SAM" id="MobiDB-lite"/>
    </source>
</evidence>
<dbReference type="SUPFAM" id="SSF53901">
    <property type="entry name" value="Thiolase-like"/>
    <property type="match status" value="1"/>
</dbReference>
<dbReference type="Gene3D" id="3.40.366.10">
    <property type="entry name" value="Malonyl-Coenzyme A Acyl Carrier Protein, domain 2"/>
    <property type="match status" value="1"/>
</dbReference>
<dbReference type="PANTHER" id="PTHR43775">
    <property type="entry name" value="FATTY ACID SYNTHASE"/>
    <property type="match status" value="1"/>
</dbReference>
<keyword evidence="7" id="KW-0012">Acyltransferase</keyword>
<dbReference type="SUPFAM" id="SSF53474">
    <property type="entry name" value="alpha/beta-Hydrolases"/>
    <property type="match status" value="1"/>
</dbReference>
<dbReference type="InterPro" id="IPR020841">
    <property type="entry name" value="PKS_Beta-ketoAc_synthase_dom"/>
</dbReference>
<dbReference type="InterPro" id="IPR016039">
    <property type="entry name" value="Thiolase-like"/>
</dbReference>
<feature type="domain" description="Carrier" evidence="5">
    <location>
        <begin position="1196"/>
        <end position="1274"/>
    </location>
</feature>
<reference evidence="8" key="1">
    <citation type="journal article" date="2019" name="Int. J. Syst. Evol. Microbiol.">
        <title>The Global Catalogue of Microorganisms (GCM) 10K type strain sequencing project: providing services to taxonomists for standard genome sequencing and annotation.</title>
        <authorList>
            <consortium name="The Broad Institute Genomics Platform"/>
            <consortium name="The Broad Institute Genome Sequencing Center for Infectious Disease"/>
            <person name="Wu L."/>
            <person name="Ma J."/>
        </authorList>
    </citation>
    <scope>NUCLEOTIDE SEQUENCE [LARGE SCALE GENOMIC DNA]</scope>
    <source>
        <strain evidence="8">JCM 3369</strain>
    </source>
</reference>
<dbReference type="SUPFAM" id="SSF47336">
    <property type="entry name" value="ACP-like"/>
    <property type="match status" value="1"/>
</dbReference>
<keyword evidence="3" id="KW-0808">Transferase</keyword>
<accession>A0ABW2CIX6</accession>
<dbReference type="RefSeq" id="WP_378063213.1">
    <property type="nucleotide sequence ID" value="NZ_JBHSXS010000005.1"/>
</dbReference>
<organism evidence="7 8">
    <name type="scientific">Actinomadura yumaensis</name>
    <dbReference type="NCBI Taxonomy" id="111807"/>
    <lineage>
        <taxon>Bacteria</taxon>
        <taxon>Bacillati</taxon>
        <taxon>Actinomycetota</taxon>
        <taxon>Actinomycetes</taxon>
        <taxon>Streptosporangiales</taxon>
        <taxon>Thermomonosporaceae</taxon>
        <taxon>Actinomadura</taxon>
    </lineage>
</organism>
<evidence type="ECO:0000256" key="3">
    <source>
        <dbReference type="ARBA" id="ARBA00022679"/>
    </source>
</evidence>
<dbReference type="Gene3D" id="3.40.50.1820">
    <property type="entry name" value="alpha/beta hydrolase"/>
    <property type="match status" value="1"/>
</dbReference>
<dbReference type="InterPro" id="IPR016035">
    <property type="entry name" value="Acyl_Trfase/lysoPLipase"/>
</dbReference>
<dbReference type="SMART" id="SM00824">
    <property type="entry name" value="PKS_TE"/>
    <property type="match status" value="1"/>
</dbReference>
<dbReference type="InterPro" id="IPR014043">
    <property type="entry name" value="Acyl_transferase_dom"/>
</dbReference>
<evidence type="ECO:0000313" key="7">
    <source>
        <dbReference type="EMBL" id="MFC6880370.1"/>
    </source>
</evidence>
<dbReference type="InterPro" id="IPR014031">
    <property type="entry name" value="Ketoacyl_synth_C"/>
</dbReference>
<evidence type="ECO:0000256" key="1">
    <source>
        <dbReference type="ARBA" id="ARBA00022450"/>
    </source>
</evidence>
<evidence type="ECO:0000259" key="5">
    <source>
        <dbReference type="PROSITE" id="PS50075"/>
    </source>
</evidence>
<dbReference type="InterPro" id="IPR016036">
    <property type="entry name" value="Malonyl_transacylase_ACP-bd"/>
</dbReference>
<dbReference type="InterPro" id="IPR029058">
    <property type="entry name" value="AB_hydrolase_fold"/>
</dbReference>
<dbReference type="PROSITE" id="PS52004">
    <property type="entry name" value="KS3_2"/>
    <property type="match status" value="1"/>
</dbReference>
<dbReference type="InterPro" id="IPR014030">
    <property type="entry name" value="Ketoacyl_synth_N"/>
</dbReference>
<feature type="region of interest" description="Disordered" evidence="4">
    <location>
        <begin position="243"/>
        <end position="269"/>
    </location>
</feature>
<dbReference type="InterPro" id="IPR020806">
    <property type="entry name" value="PKS_PP-bd"/>
</dbReference>
<dbReference type="PROSITE" id="PS00606">
    <property type="entry name" value="KS3_1"/>
    <property type="match status" value="1"/>
</dbReference>
<dbReference type="Proteomes" id="UP001596380">
    <property type="component" value="Unassembled WGS sequence"/>
</dbReference>
<dbReference type="CDD" id="cd00833">
    <property type="entry name" value="PKS"/>
    <property type="match status" value="1"/>
</dbReference>
<name>A0ABW2CIX6_9ACTN</name>
<dbReference type="InterPro" id="IPR009081">
    <property type="entry name" value="PP-bd_ACP"/>
</dbReference>
<comment type="caution">
    <text evidence="7">The sequence shown here is derived from an EMBL/GenBank/DDBJ whole genome shotgun (WGS) entry which is preliminary data.</text>
</comment>
<dbReference type="SMART" id="SM00827">
    <property type="entry name" value="PKS_AT"/>
    <property type="match status" value="1"/>
</dbReference>
<dbReference type="InterPro" id="IPR001227">
    <property type="entry name" value="Ac_transferase_dom_sf"/>
</dbReference>
<dbReference type="Pfam" id="PF00109">
    <property type="entry name" value="ketoacyl-synt"/>
    <property type="match status" value="1"/>
</dbReference>
<dbReference type="Pfam" id="PF00975">
    <property type="entry name" value="Thioesterase"/>
    <property type="match status" value="1"/>
</dbReference>
<evidence type="ECO:0000256" key="2">
    <source>
        <dbReference type="ARBA" id="ARBA00022553"/>
    </source>
</evidence>
<evidence type="ECO:0000259" key="6">
    <source>
        <dbReference type="PROSITE" id="PS52004"/>
    </source>
</evidence>
<sequence>MTWLTHRPRRSARVRLFCLPHSGGGTSAFRDWPDDLPGWIDVVPVALPGREERLDEPSLQSMTELAAAVGDALRPHLDRPFALFGHSMGALLAYEIALRQLRADGPAPVALLVAGIAPPHRLPPSDLHTLPDDAFLDALASLGGIPDRLRQEDDLLRGALPAMRADTTVVGTYRHRAGPLLDCPLVAFCGADDPLGPPADMPAWADLTTGPATVRELPGDHFFVSTHRPDLTRLIKATLRHHLPAPSTTPPATLPTSVRPASGRSGEGREPVAVVGIGCRFPGADGPEEFWRRLVDGVDGVTEVPDARTRHPEVYGHLPAAGPEPRTRHGGFLGDVSGFDAAFFGISPREAEHLDPQQRLLLEVAWEALEDARVPPTSLAGSRTGVFMGQMGRDYWELQSRHGDLDLHALTGGGLASFTSGRVNFALDLRGPSLTLDSACSSSLAAVHLACQSLWYGDSDAALAGGVNLVLLPELAGVYEQVGLMSSVGRCRFGDASADGFVRSEGVGVVLLKPLSAARADGDRVYAVVLGGAGNNDGAASGSLVAPAQEAQEALLRDALSTARVSPADVGYVEAHGTGTTTGDAVELNALARVFGDDRPGERPCLIGSVKTNIGHPEGAAGIAGFIKTALVLHHRLVPGNPLLDEPNPILTKPDIPLRLPTEPLPWPEGTPPVAGVTSFGLSGTNVHLVLTGVEEQEPPVPREPGLWPLLLPLSGRSPGAVTALAHAYADRLDGAHPADAERVCAAAARGRSHHRRRLACVARTGDRLAAVLRDRAGDPPGRGGKRRIVFVFPGHGSQWAGMGRGLLDASPAFRRTIERCDAAIRTHAGWSLLDVLTADAPDAPDAPDVPDALERTPVIQPALWAVEVALAAHWRSWGIRPDAVLGHSFGEVAAAQTAGALSLDAAARLICARGEITARADGRGAMAAVALPEAEAAGRHGLTTAAVNGPRSTVLSGDAGAVAALLDDLQREGVRAGRVRINYASHSPHMEPLREPLRAALADLRPTAADVPFRSTVTGDLTRGERLGADYWADHLRSPVRFADAVAAEAAAGTTLFLEVSPHPVLLPAIRQVVAEDEARHAVTASLHRDQPETTSLAEALAELYTHGVDVDWSVYHPAPGPVDELPTYPWQRRPAWFAQAEAPARAPSIHIDIRPAGEGWAIDVDTSGDATAPAQPPAPAVRPAAQPAAEVAAQPSGNALDALVAELGEALGLPADQIPRRRPLRAVGCDSLTATDVRERVLRAWGVAIPAATLLGATAEEIAEQIAERLAE</sequence>
<dbReference type="Gene3D" id="3.30.70.3290">
    <property type="match status" value="1"/>
</dbReference>
<dbReference type="Pfam" id="PF02801">
    <property type="entry name" value="Ketoacyl-synt_C"/>
    <property type="match status" value="1"/>
</dbReference>
<protein>
    <submittedName>
        <fullName evidence="7">Acyltransferase domain-containing protein</fullName>
    </submittedName>
</protein>
<dbReference type="SMART" id="SM00825">
    <property type="entry name" value="PKS_KS"/>
    <property type="match status" value="1"/>
</dbReference>
<evidence type="ECO:0000313" key="8">
    <source>
        <dbReference type="Proteomes" id="UP001596380"/>
    </source>
</evidence>
<dbReference type="Pfam" id="PF00698">
    <property type="entry name" value="Acyl_transf_1"/>
    <property type="match status" value="1"/>
</dbReference>
<dbReference type="InterPro" id="IPR050091">
    <property type="entry name" value="PKS_NRPS_Biosynth_Enz"/>
</dbReference>
<dbReference type="InterPro" id="IPR032821">
    <property type="entry name" value="PKS_assoc"/>
</dbReference>
<dbReference type="InterPro" id="IPR018201">
    <property type="entry name" value="Ketoacyl_synth_AS"/>
</dbReference>
<dbReference type="InterPro" id="IPR001031">
    <property type="entry name" value="Thioesterase"/>
</dbReference>
<dbReference type="SUPFAM" id="SSF52151">
    <property type="entry name" value="FabD/lysophospholipase-like"/>
    <property type="match status" value="1"/>
</dbReference>
<dbReference type="InterPro" id="IPR036736">
    <property type="entry name" value="ACP-like_sf"/>
</dbReference>
<feature type="domain" description="Ketosynthase family 3 (KS3)" evidence="6">
    <location>
        <begin position="269"/>
        <end position="693"/>
    </location>
</feature>
<proteinExistence type="predicted"/>
<dbReference type="Pfam" id="PF00550">
    <property type="entry name" value="PP-binding"/>
    <property type="match status" value="1"/>
</dbReference>
<dbReference type="Pfam" id="PF16197">
    <property type="entry name" value="KAsynt_C_assoc"/>
    <property type="match status" value="1"/>
</dbReference>
<dbReference type="SMART" id="SM00823">
    <property type="entry name" value="PKS_PP"/>
    <property type="match status" value="1"/>
</dbReference>
<dbReference type="PROSITE" id="PS50075">
    <property type="entry name" value="CARRIER"/>
    <property type="match status" value="1"/>
</dbReference>
<dbReference type="Gene3D" id="1.10.1200.10">
    <property type="entry name" value="ACP-like"/>
    <property type="match status" value="1"/>
</dbReference>
<keyword evidence="1" id="KW-0596">Phosphopantetheine</keyword>